<organism evidence="2">
    <name type="scientific">bioreactor metagenome</name>
    <dbReference type="NCBI Taxonomy" id="1076179"/>
    <lineage>
        <taxon>unclassified sequences</taxon>
        <taxon>metagenomes</taxon>
        <taxon>ecological metagenomes</taxon>
    </lineage>
</organism>
<reference evidence="2" key="1">
    <citation type="submission" date="2019-08" db="EMBL/GenBank/DDBJ databases">
        <authorList>
            <person name="Kucharzyk K."/>
            <person name="Murdoch R.W."/>
            <person name="Higgins S."/>
            <person name="Loffler F."/>
        </authorList>
    </citation>
    <scope>NUCLEOTIDE SEQUENCE</scope>
</reference>
<comment type="caution">
    <text evidence="2">The sequence shown here is derived from an EMBL/GenBank/DDBJ whole genome shotgun (WGS) entry which is preliminary data.</text>
</comment>
<proteinExistence type="predicted"/>
<dbReference type="PROSITE" id="PS51272">
    <property type="entry name" value="SLH"/>
    <property type="match status" value="2"/>
</dbReference>
<evidence type="ECO:0000313" key="2">
    <source>
        <dbReference type="EMBL" id="MPM03275.1"/>
    </source>
</evidence>
<dbReference type="Pfam" id="PF00395">
    <property type="entry name" value="SLH"/>
    <property type="match status" value="2"/>
</dbReference>
<name>A0A644WHC0_9ZZZZ</name>
<dbReference type="EMBL" id="VSSQ01000939">
    <property type="protein sequence ID" value="MPM03275.1"/>
    <property type="molecule type" value="Genomic_DNA"/>
</dbReference>
<sequence>MKLKRLTALILVVAALAGLLVVPAYCSDSSVPFRDITDSKVAEAAEILRLLGIVNGVSPGSFNPGSTLTRASFCKMALIASDRGDEAAAQANRVVFPDVTASHWALGYVNAAATAPSTDASPLVRGSGDGKFWPDKSITYAEAVTILMRMLGYTDSSVGAGATWYSGYLSNAKLIGLTDGLTVGGSEVLTRANAALLFSSLLFTEKKDSESLYITVLGGSVTANAVILDTDATADDGTTGSVKTSLDTYVTDRTTFSAELTGTRGKLVLDKDGKLLAVRPQKSDTFKWVSVAGTVDADYITVSGGSKLSVSLDTVVWKDGKATTYERAWTSLKAGTSLVFCYNGSGAIDYIFISDGTTAERAIVAKSKPSGTVNPFASLASGTSGYTMYKNGMTASVSDIAQYDVATYDSAAKVIQISDLRITGLFENAYPNTTAPSTITVLGMSFPILSSAVTDLQSFKIGDSITILLTAGRQVAGVVSPSAARGTAVGLAQVSGTSASVTLLDSSDIVLTGKVNSSDVSLDGRLVSVSSSKVGYLTLSALTGSSTYGSLNVAAGTLGGKALARNVRIFEAVGEGKLSEISLNDITLSSVSAGKIVFVRYDYANRPSIIVLDDVTGDGYQYGYFVFTEAYSKPGDDADSPFDDEDYTATIAVRYGSAAGTESVTETVPCIYTVRSGAPGGLAYTADGKPAGYVELKALRSLTRAAFNSKDMTLSTSDTVYPISDDVQCFNKASNVWLAPGEDGLEAALAFSNNLMVYYDKSPEQGGKIRLIEAY</sequence>
<protein>
    <recommendedName>
        <fullName evidence="1">SLH domain-containing protein</fullName>
    </recommendedName>
</protein>
<accession>A0A644WHC0</accession>
<dbReference type="InterPro" id="IPR001119">
    <property type="entry name" value="SLH_dom"/>
</dbReference>
<feature type="domain" description="SLH" evidence="1">
    <location>
        <begin position="92"/>
        <end position="161"/>
    </location>
</feature>
<evidence type="ECO:0000259" key="1">
    <source>
        <dbReference type="PROSITE" id="PS51272"/>
    </source>
</evidence>
<feature type="domain" description="SLH" evidence="1">
    <location>
        <begin position="28"/>
        <end position="91"/>
    </location>
</feature>
<gene>
    <name evidence="2" type="ORF">SDC9_49540</name>
</gene>
<dbReference type="AlphaFoldDB" id="A0A644WHC0"/>